<evidence type="ECO:0000313" key="1">
    <source>
        <dbReference type="EMBL" id="TRD18383.1"/>
    </source>
</evidence>
<name>A0A547PW73_9RHOB</name>
<reference evidence="1 2" key="1">
    <citation type="submission" date="2019-06" db="EMBL/GenBank/DDBJ databases">
        <title>Paenimaribius caenipelagi gen. nov., sp. nov., isolated from a tidal flat.</title>
        <authorList>
            <person name="Yoon J.-H."/>
        </authorList>
    </citation>
    <scope>NUCLEOTIDE SEQUENCE [LARGE SCALE GENOMIC DNA]</scope>
    <source>
        <strain evidence="1 2">JBTF-M29</strain>
    </source>
</reference>
<gene>
    <name evidence="1" type="ORF">FEV53_12055</name>
</gene>
<dbReference type="AlphaFoldDB" id="A0A547PW73"/>
<dbReference type="EMBL" id="VFSV01000020">
    <property type="protein sequence ID" value="TRD18383.1"/>
    <property type="molecule type" value="Genomic_DNA"/>
</dbReference>
<organism evidence="1 2">
    <name type="scientific">Palleronia caenipelagi</name>
    <dbReference type="NCBI Taxonomy" id="2489174"/>
    <lineage>
        <taxon>Bacteria</taxon>
        <taxon>Pseudomonadati</taxon>
        <taxon>Pseudomonadota</taxon>
        <taxon>Alphaproteobacteria</taxon>
        <taxon>Rhodobacterales</taxon>
        <taxon>Roseobacteraceae</taxon>
        <taxon>Palleronia</taxon>
    </lineage>
</organism>
<proteinExistence type="predicted"/>
<keyword evidence="2" id="KW-1185">Reference proteome</keyword>
<evidence type="ECO:0000313" key="2">
    <source>
        <dbReference type="Proteomes" id="UP000318590"/>
    </source>
</evidence>
<sequence length="59" mass="7278">MKDLALVLVADHHWRRGPVWKAALAYLFGRRERRVSIDWELTFAWWRGQPYLIRMREPR</sequence>
<protein>
    <submittedName>
        <fullName evidence="1">Uncharacterized protein</fullName>
    </submittedName>
</protein>
<dbReference type="Proteomes" id="UP000318590">
    <property type="component" value="Unassembled WGS sequence"/>
</dbReference>
<comment type="caution">
    <text evidence="1">The sequence shown here is derived from an EMBL/GenBank/DDBJ whole genome shotgun (WGS) entry which is preliminary data.</text>
</comment>
<dbReference type="OrthoDB" id="7874931at2"/>
<accession>A0A547PW73</accession>
<dbReference type="RefSeq" id="WP_142835055.1">
    <property type="nucleotide sequence ID" value="NZ_VFSV01000020.1"/>
</dbReference>